<dbReference type="Proteomes" id="UP000249616">
    <property type="component" value="Chromosome"/>
</dbReference>
<dbReference type="InterPro" id="IPR010610">
    <property type="entry name" value="EryCIII-like_C"/>
</dbReference>
<keyword evidence="2" id="KW-0328">Glycosyltransferase</keyword>
<dbReference type="PANTHER" id="PTHR48050:SF13">
    <property type="entry name" value="STEROL 3-BETA-GLUCOSYLTRANSFERASE UGT80A2"/>
    <property type="match status" value="1"/>
</dbReference>
<gene>
    <name evidence="6" type="ORF">DN051_04210</name>
</gene>
<dbReference type="KEGG" id="scad:DN051_04210"/>
<dbReference type="Gene3D" id="3.40.50.2000">
    <property type="entry name" value="Glycogen Phosphorylase B"/>
    <property type="match status" value="2"/>
</dbReference>
<comment type="similarity">
    <text evidence="1">Belongs to the glycosyltransferase 28 family.</text>
</comment>
<reference evidence="6 7" key="1">
    <citation type="journal article" date="2019" name="Int. J. Syst. Evol. Microbiol.">
        <title>Streptomyces cadmiisoli sp. nov., a novel actinomycete isolated from cadmium-contaminated soil.</title>
        <authorList>
            <person name="Li K."/>
            <person name="Tang X."/>
            <person name="Zhao J."/>
            <person name="Guo Y."/>
            <person name="Tang Y."/>
            <person name="Gao J."/>
        </authorList>
    </citation>
    <scope>NUCLEOTIDE SEQUENCE [LARGE SCALE GENOMIC DNA]</scope>
    <source>
        <strain evidence="6 7">ZFG47</strain>
    </source>
</reference>
<dbReference type="CDD" id="cd03784">
    <property type="entry name" value="GT1_Gtf-like"/>
    <property type="match status" value="1"/>
</dbReference>
<dbReference type="Pfam" id="PF21036">
    <property type="entry name" value="EryCIII-like_N"/>
    <property type="match status" value="1"/>
</dbReference>
<evidence type="ECO:0000313" key="7">
    <source>
        <dbReference type="Proteomes" id="UP000249616"/>
    </source>
</evidence>
<dbReference type="SUPFAM" id="SSF53756">
    <property type="entry name" value="UDP-Glycosyltransferase/glycogen phosphorylase"/>
    <property type="match status" value="1"/>
</dbReference>
<evidence type="ECO:0000313" key="6">
    <source>
        <dbReference type="EMBL" id="AWW35949.1"/>
    </source>
</evidence>
<keyword evidence="7" id="KW-1185">Reference proteome</keyword>
<evidence type="ECO:0000259" key="4">
    <source>
        <dbReference type="Pfam" id="PF06722"/>
    </source>
</evidence>
<name>A0A2Z4ITD8_9ACTN</name>
<dbReference type="Pfam" id="PF06722">
    <property type="entry name" value="EryCIII-like_C"/>
    <property type="match status" value="1"/>
</dbReference>
<evidence type="ECO:0000256" key="2">
    <source>
        <dbReference type="ARBA" id="ARBA00022676"/>
    </source>
</evidence>
<sequence>MRILLSATPIHGHILPLIPLARAFRLRGDSVALMGAESAASIIAGEDIEFLRAGAGVEVSVAEVLRTTGHDLFKGVTLETEAEFFAGARVDLTIEEAVAAARAWEPDLIVSEHLDFVGPLTGAILGVPVANLAYGPVLAAQSIEETTARVSKRYESRGLQYEAARWYLDTCPPALQRPGWVAPENWIGIQPQAHRAAGQVPPARVERGEGRPRVLVTAGTSYAAPEVVSPLLRELLKQDIDVRVTLNRASAEDFDVDVAAVGGLEFVGFTPLAELLRDVDVVVTHGGAGTVLGALAEGLPMVVVPQGADQPVQAERVGAAGAGIAFPMGEAPPQKVADAVRTVLAEPSYRTVAEKIATEIADYNTPAEVAERLASAISR</sequence>
<feature type="domain" description="Erythromycin biosynthesis protein CIII-like C-terminal" evidence="4">
    <location>
        <begin position="231"/>
        <end position="374"/>
    </location>
</feature>
<dbReference type="InterPro" id="IPR035595">
    <property type="entry name" value="UDP_glycos_trans_CS"/>
</dbReference>
<feature type="domain" description="Erythromycin biosynthesis protein CIII-like N-terminal" evidence="5">
    <location>
        <begin position="84"/>
        <end position="177"/>
    </location>
</feature>
<dbReference type="GO" id="GO:0016758">
    <property type="term" value="F:hexosyltransferase activity"/>
    <property type="evidence" value="ECO:0007669"/>
    <property type="project" value="UniProtKB-ARBA"/>
</dbReference>
<organism evidence="6 7">
    <name type="scientific">Streptomyces cadmiisoli</name>
    <dbReference type="NCBI Taxonomy" id="2184053"/>
    <lineage>
        <taxon>Bacteria</taxon>
        <taxon>Bacillati</taxon>
        <taxon>Actinomycetota</taxon>
        <taxon>Actinomycetes</taxon>
        <taxon>Kitasatosporales</taxon>
        <taxon>Streptomycetaceae</taxon>
        <taxon>Streptomyces</taxon>
        <taxon>Streptomyces aurantiacus group</taxon>
    </lineage>
</organism>
<dbReference type="GO" id="GO:0017000">
    <property type="term" value="P:antibiotic biosynthetic process"/>
    <property type="evidence" value="ECO:0007669"/>
    <property type="project" value="UniProtKB-ARBA"/>
</dbReference>
<dbReference type="InterPro" id="IPR050426">
    <property type="entry name" value="Glycosyltransferase_28"/>
</dbReference>
<dbReference type="InterPro" id="IPR048284">
    <property type="entry name" value="EryCIII-like_N"/>
</dbReference>
<evidence type="ECO:0000259" key="5">
    <source>
        <dbReference type="Pfam" id="PF21036"/>
    </source>
</evidence>
<protein>
    <submittedName>
        <fullName evidence="6">Glycosyltransferase</fullName>
    </submittedName>
</protein>
<dbReference type="GO" id="GO:0008194">
    <property type="term" value="F:UDP-glycosyltransferase activity"/>
    <property type="evidence" value="ECO:0007669"/>
    <property type="project" value="InterPro"/>
</dbReference>
<dbReference type="PANTHER" id="PTHR48050">
    <property type="entry name" value="STEROL 3-BETA-GLUCOSYLTRANSFERASE"/>
    <property type="match status" value="1"/>
</dbReference>
<dbReference type="InterPro" id="IPR002213">
    <property type="entry name" value="UDP_glucos_trans"/>
</dbReference>
<accession>A0A2Z4ITD8</accession>
<evidence type="ECO:0000256" key="3">
    <source>
        <dbReference type="ARBA" id="ARBA00022679"/>
    </source>
</evidence>
<evidence type="ECO:0000256" key="1">
    <source>
        <dbReference type="ARBA" id="ARBA00006962"/>
    </source>
</evidence>
<dbReference type="PROSITE" id="PS00375">
    <property type="entry name" value="UDPGT"/>
    <property type="match status" value="1"/>
</dbReference>
<proteinExistence type="inferred from homology"/>
<keyword evidence="3 6" id="KW-0808">Transferase</keyword>
<dbReference type="AlphaFoldDB" id="A0A2Z4ITD8"/>
<dbReference type="EMBL" id="CP030073">
    <property type="protein sequence ID" value="AWW35949.1"/>
    <property type="molecule type" value="Genomic_DNA"/>
</dbReference>